<dbReference type="KEGG" id="cfar:CI104_03395"/>
<accession>A0A8H9NTC3</accession>
<protein>
    <submittedName>
        <fullName evidence="2">DUF2778 domain-containing protein</fullName>
    </submittedName>
</protein>
<proteinExistence type="predicted"/>
<feature type="domain" description="Tlde1" evidence="1">
    <location>
        <begin position="24"/>
        <end position="147"/>
    </location>
</feature>
<gene>
    <name evidence="2" type="ORF">I8Y00_001391</name>
</gene>
<comment type="caution">
    <text evidence="2">The sequence shown here is derived from an EMBL/GenBank/DDBJ whole genome shotgun (WGS) entry which is preliminary data.</text>
</comment>
<dbReference type="OrthoDB" id="6490254at2"/>
<reference evidence="2" key="1">
    <citation type="journal article" date="2018" name="Genome Biol.">
        <title>SKESA: strategic k-mer extension for scrupulous assemblies.</title>
        <authorList>
            <person name="Souvorov A."/>
            <person name="Agarwala R."/>
            <person name="Lipman D.J."/>
        </authorList>
    </citation>
    <scope>NUCLEOTIDE SEQUENCE</scope>
    <source>
        <strain evidence="2">YDC697-2</strain>
    </source>
</reference>
<dbReference type="InterPro" id="IPR021225">
    <property type="entry name" value="Tlde1_dom"/>
</dbReference>
<dbReference type="RefSeq" id="WP_042325299.1">
    <property type="nucleotide sequence ID" value="NZ_CABMNX010000001.1"/>
</dbReference>
<organism evidence="2">
    <name type="scientific">Citrobacter farmeri</name>
    <dbReference type="NCBI Taxonomy" id="67824"/>
    <lineage>
        <taxon>Bacteria</taxon>
        <taxon>Pseudomonadati</taxon>
        <taxon>Pseudomonadota</taxon>
        <taxon>Gammaproteobacteria</taxon>
        <taxon>Enterobacterales</taxon>
        <taxon>Enterobacteriaceae</taxon>
        <taxon>Citrobacter</taxon>
    </lineage>
</organism>
<dbReference type="EMBL" id="DACSDU010000004">
    <property type="protein sequence ID" value="HAT1585068.1"/>
    <property type="molecule type" value="Genomic_DNA"/>
</dbReference>
<dbReference type="Pfam" id="PF10908">
    <property type="entry name" value="Tlde1_dom"/>
    <property type="match status" value="1"/>
</dbReference>
<dbReference type="AlphaFoldDB" id="A0A8H9NTC3"/>
<dbReference type="Proteomes" id="UP000864563">
    <property type="component" value="Unassembled WGS sequence"/>
</dbReference>
<dbReference type="GeneID" id="92974913"/>
<evidence type="ECO:0000259" key="1">
    <source>
        <dbReference type="Pfam" id="PF10908"/>
    </source>
</evidence>
<evidence type="ECO:0000313" key="2">
    <source>
        <dbReference type="EMBL" id="HAT1585068.1"/>
    </source>
</evidence>
<sequence length="159" mass="17408">MIQCTFRLNGNGLSNLSCPGIGFFPAYSGYEGTHRNNPASVNVPNAGPLPPGKYYIVSRPSGGLRTMIQDWAATQYTGSDRSVWFALYREDGKIDDWTFIDKVERGHFRLHPAGYKGVSEGCITLPGTAHFAVLREALLRTPTMQVSATLAGYGTVQVY</sequence>
<reference evidence="2" key="2">
    <citation type="submission" date="2020-11" db="EMBL/GenBank/DDBJ databases">
        <authorList>
            <consortium name="NCBI Pathogen Detection Project"/>
        </authorList>
    </citation>
    <scope>NUCLEOTIDE SEQUENCE</scope>
    <source>
        <strain evidence="2">YDC697-2</strain>
    </source>
</reference>
<name>A0A8H9NTC3_9ENTR</name>